<evidence type="ECO:0000256" key="1">
    <source>
        <dbReference type="PROSITE-ProRule" id="PRU00023"/>
    </source>
</evidence>
<dbReference type="EMBL" id="HACM01002440">
    <property type="protein sequence ID" value="CRZ02882.1"/>
    <property type="molecule type" value="Transcribed_RNA"/>
</dbReference>
<protein>
    <submittedName>
        <fullName evidence="3">Uncharacterized protein</fullName>
    </submittedName>
</protein>
<dbReference type="AlphaFoldDB" id="A0A0H5QMU6"/>
<dbReference type="PANTHER" id="PTHR24118">
    <property type="entry name" value="POTE ANKYRIN DOMAIN"/>
    <property type="match status" value="1"/>
</dbReference>
<dbReference type="SMART" id="SM00248">
    <property type="entry name" value="ANK"/>
    <property type="match status" value="4"/>
</dbReference>
<keyword evidence="1" id="KW-0040">ANK repeat</keyword>
<name>A0A0H5QMU6_9EUKA</name>
<accession>A0A0H5QMU6</accession>
<organism evidence="3">
    <name type="scientific">Spongospora subterranea</name>
    <dbReference type="NCBI Taxonomy" id="70186"/>
    <lineage>
        <taxon>Eukaryota</taxon>
        <taxon>Sar</taxon>
        <taxon>Rhizaria</taxon>
        <taxon>Endomyxa</taxon>
        <taxon>Phytomyxea</taxon>
        <taxon>Plasmodiophorida</taxon>
        <taxon>Plasmodiophoridae</taxon>
        <taxon>Spongospora</taxon>
    </lineage>
</organism>
<dbReference type="SUPFAM" id="SSF48403">
    <property type="entry name" value="Ankyrin repeat"/>
    <property type="match status" value="1"/>
</dbReference>
<feature type="non-terminal residue" evidence="3">
    <location>
        <position position="241"/>
    </location>
</feature>
<evidence type="ECO:0000256" key="2">
    <source>
        <dbReference type="SAM" id="MobiDB-lite"/>
    </source>
</evidence>
<reference evidence="3" key="1">
    <citation type="submission" date="2015-04" db="EMBL/GenBank/DDBJ databases">
        <title>The genome sequence of the plant pathogenic Rhizarian Plasmodiophora brassicae reveals insights in its biotrophic life cycle and the origin of chitin synthesis.</title>
        <authorList>
            <person name="Schwelm A."/>
            <person name="Fogelqvist J."/>
            <person name="Knaust A."/>
            <person name="Julke S."/>
            <person name="Lilja T."/>
            <person name="Dhandapani V."/>
            <person name="Bonilla-Rosso G."/>
            <person name="Karlsson M."/>
            <person name="Shevchenko A."/>
            <person name="Choi S.R."/>
            <person name="Kim H.G."/>
            <person name="Park J.Y."/>
            <person name="Lim Y.P."/>
            <person name="Ludwig-Muller J."/>
            <person name="Dixelius C."/>
        </authorList>
    </citation>
    <scope>NUCLEOTIDE SEQUENCE</scope>
    <source>
        <tissue evidence="3">Potato root galls</tissue>
    </source>
</reference>
<evidence type="ECO:0000313" key="3">
    <source>
        <dbReference type="EMBL" id="CRZ02882.1"/>
    </source>
</evidence>
<dbReference type="InterPro" id="IPR002110">
    <property type="entry name" value="Ankyrin_rpt"/>
</dbReference>
<feature type="compositionally biased region" description="Polar residues" evidence="2">
    <location>
        <begin position="184"/>
        <end position="199"/>
    </location>
</feature>
<feature type="compositionally biased region" description="Basic and acidic residues" evidence="2">
    <location>
        <begin position="211"/>
        <end position="241"/>
    </location>
</feature>
<dbReference type="InterPro" id="IPR036770">
    <property type="entry name" value="Ankyrin_rpt-contain_sf"/>
</dbReference>
<dbReference type="PROSITE" id="PS50088">
    <property type="entry name" value="ANK_REPEAT"/>
    <property type="match status" value="1"/>
</dbReference>
<sequence length="241" mass="26698">MRLDAGEEFRRICQCIRAGDVAKAQTIYQCADMDQPMANWDMRTPLQFAIVNDNMPMVKFLLYQCHADPSVTDDKRRNALHHAVLEGNEEVVQMLIDHGRVDFMAVDQWKQNALHLAALCDNLSVVKLVIKQSPESLLEKQADGRTPYEVALMNNNSIMAQLLAKAADSLNTKPAAAPAESGSEFESSLNTGSVSTARSESLPEPVVGEIVAKDHGDEREKKQHPVPDHDQRQDGHDNAAN</sequence>
<proteinExistence type="predicted"/>
<feature type="repeat" description="ANK" evidence="1">
    <location>
        <begin position="75"/>
        <end position="99"/>
    </location>
</feature>
<dbReference type="Pfam" id="PF12796">
    <property type="entry name" value="Ank_2"/>
    <property type="match status" value="2"/>
</dbReference>
<dbReference type="PANTHER" id="PTHR24118:SF99">
    <property type="entry name" value="POTE ANKYRIN DOMAIN FAMILY MEMBER 3C-RELATED"/>
    <property type="match status" value="1"/>
</dbReference>
<dbReference type="PROSITE" id="PS50297">
    <property type="entry name" value="ANK_REP_REGION"/>
    <property type="match status" value="1"/>
</dbReference>
<dbReference type="Gene3D" id="1.25.40.20">
    <property type="entry name" value="Ankyrin repeat-containing domain"/>
    <property type="match status" value="1"/>
</dbReference>
<feature type="region of interest" description="Disordered" evidence="2">
    <location>
        <begin position="174"/>
        <end position="241"/>
    </location>
</feature>